<dbReference type="SMART" id="SM00065">
    <property type="entry name" value="GAF"/>
    <property type="match status" value="1"/>
</dbReference>
<protein>
    <submittedName>
        <fullName evidence="2">Nucleotidyltransferase with HDIG domain</fullName>
    </submittedName>
</protein>
<dbReference type="InterPro" id="IPR003018">
    <property type="entry name" value="GAF"/>
</dbReference>
<dbReference type="Pfam" id="PF13487">
    <property type="entry name" value="HD_5"/>
    <property type="match status" value="1"/>
</dbReference>
<dbReference type="PROSITE" id="PS51832">
    <property type="entry name" value="HD_GYP"/>
    <property type="match status" value="1"/>
</dbReference>
<dbReference type="SUPFAM" id="SSF55781">
    <property type="entry name" value="GAF domain-like"/>
    <property type="match status" value="1"/>
</dbReference>
<name>A0AA43S6Y4_9BURK</name>
<sequence>MDKKKSPPSIKTLTWGLNAFMAVGDALSNTTSSSELMKDVCEAITKQEAYVLAWIGFSSNDAEKLVQVKGVGGVSSGYLEGISVSWSDSTSSGNGPIGRAIRTGKPWLISDTNTDPNFEPWKERAQKYDIHSVLAVPIKQSNKVIGALAIYSSVTHSFTELEVHIFSNMAAELGFGFASFQRQEELTRQYFAKEMQEEKLRTSLTSTVEVMSKTMELRDPYTAGHQKNVATISCLIANKLGWSPDLIYGLRLAAMIHDIGKIAIPSEILTKPSKLSEFEGKLLQEHPENGYQLLKDIDFPWPIAEIVRQHHERIDGSGYPRGLKGDQILPEAQVLAVADTIEAMYSHRPYRPGLGLPSAIQVIKDGAGKTFNLEIANVAIELFEGRESPL</sequence>
<dbReference type="PANTHER" id="PTHR43155:SF2">
    <property type="entry name" value="CYCLIC DI-GMP PHOSPHODIESTERASE PA4108"/>
    <property type="match status" value="1"/>
</dbReference>
<evidence type="ECO:0000313" key="2">
    <source>
        <dbReference type="EMBL" id="MDH6504311.1"/>
    </source>
</evidence>
<dbReference type="Proteomes" id="UP001161160">
    <property type="component" value="Unassembled WGS sequence"/>
</dbReference>
<dbReference type="SMART" id="SM00471">
    <property type="entry name" value="HDc"/>
    <property type="match status" value="1"/>
</dbReference>
<dbReference type="AlphaFoldDB" id="A0AA43S6Y4"/>
<reference evidence="2" key="1">
    <citation type="submission" date="2023-04" db="EMBL/GenBank/DDBJ databases">
        <title>Genome Encyclopedia of Bacteria and Archaea VI: Functional Genomics of Type Strains.</title>
        <authorList>
            <person name="Whitman W."/>
        </authorList>
    </citation>
    <scope>NUCLEOTIDE SEQUENCE</scope>
    <source>
        <strain evidence="2">Enz.4-51</strain>
    </source>
</reference>
<evidence type="ECO:0000313" key="3">
    <source>
        <dbReference type="Proteomes" id="UP001161160"/>
    </source>
</evidence>
<keyword evidence="3" id="KW-1185">Reference proteome</keyword>
<dbReference type="SUPFAM" id="SSF109604">
    <property type="entry name" value="HD-domain/PDEase-like"/>
    <property type="match status" value="1"/>
</dbReference>
<dbReference type="InterPro" id="IPR037522">
    <property type="entry name" value="HD_GYP_dom"/>
</dbReference>
<evidence type="ECO:0000259" key="1">
    <source>
        <dbReference type="PROSITE" id="PS51832"/>
    </source>
</evidence>
<dbReference type="Gene3D" id="1.10.3210.10">
    <property type="entry name" value="Hypothetical protein af1432"/>
    <property type="match status" value="1"/>
</dbReference>
<dbReference type="Gene3D" id="3.30.450.40">
    <property type="match status" value="1"/>
</dbReference>
<dbReference type="InterPro" id="IPR006675">
    <property type="entry name" value="HDIG_dom"/>
</dbReference>
<dbReference type="InterPro" id="IPR029016">
    <property type="entry name" value="GAF-like_dom_sf"/>
</dbReference>
<dbReference type="NCBIfam" id="TIGR00277">
    <property type="entry name" value="HDIG"/>
    <property type="match status" value="1"/>
</dbReference>
<dbReference type="PANTHER" id="PTHR43155">
    <property type="entry name" value="CYCLIC DI-GMP PHOSPHODIESTERASE PA4108-RELATED"/>
    <property type="match status" value="1"/>
</dbReference>
<dbReference type="InterPro" id="IPR003607">
    <property type="entry name" value="HD/PDEase_dom"/>
</dbReference>
<gene>
    <name evidence="2" type="ORF">M2127_001627</name>
</gene>
<comment type="caution">
    <text evidence="2">The sequence shown here is derived from an EMBL/GenBank/DDBJ whole genome shotgun (WGS) entry which is preliminary data.</text>
</comment>
<dbReference type="EMBL" id="JARXYA010000007">
    <property type="protein sequence ID" value="MDH6504311.1"/>
    <property type="molecule type" value="Genomic_DNA"/>
</dbReference>
<dbReference type="GO" id="GO:0008081">
    <property type="term" value="F:phosphoric diester hydrolase activity"/>
    <property type="evidence" value="ECO:0007669"/>
    <property type="project" value="UniProtKB-ARBA"/>
</dbReference>
<dbReference type="CDD" id="cd00077">
    <property type="entry name" value="HDc"/>
    <property type="match status" value="1"/>
</dbReference>
<dbReference type="Pfam" id="PF13185">
    <property type="entry name" value="GAF_2"/>
    <property type="match status" value="1"/>
</dbReference>
<organism evidence="2 3">
    <name type="scientific">Polynucleobacter sphagniphilus</name>
    <dbReference type="NCBI Taxonomy" id="1743169"/>
    <lineage>
        <taxon>Bacteria</taxon>
        <taxon>Pseudomonadati</taxon>
        <taxon>Pseudomonadota</taxon>
        <taxon>Betaproteobacteria</taxon>
        <taxon>Burkholderiales</taxon>
        <taxon>Burkholderiaceae</taxon>
        <taxon>Polynucleobacter</taxon>
    </lineage>
</organism>
<feature type="domain" description="HD-GYP" evidence="1">
    <location>
        <begin position="200"/>
        <end position="390"/>
    </location>
</feature>
<dbReference type="RefSeq" id="WP_277541495.1">
    <property type="nucleotide sequence ID" value="NZ_JAQFIK010000002.1"/>
</dbReference>
<accession>A0AA43S6Y4</accession>
<proteinExistence type="predicted"/>